<sequence length="316" mass="35572">MNLINMPFAETEIKAGLRASQSNKWKLLLGLLAAGFTCPTLADGIVGAGHYAPAIANIRDLTVPDQAGFIYEQYNFYYTSDTLVTSSGKDINAELSSGGIAPLFLWVTDREVLGARYSFYFNPVYLSNDFDDEEDHGLGDLYIQPIWLSWLNKNYDVTLGIGVYAPVGNEGVTLDMWTTQFQLAGYYYLMDQASALMLAATYEIHSEVDETNVTPGDHLTIEYGWSQYLTAQFEIGIRGYSQWQMQRDDLPSTLNNLNQLLGTDIGNKSEVHGVGIQAAYWFNNQWNLAFNYAKEYSAESRFEGEMYSLNITYMMN</sequence>
<keyword evidence="2" id="KW-1185">Reference proteome</keyword>
<evidence type="ECO:0000313" key="1">
    <source>
        <dbReference type="EMBL" id="RTR34124.1"/>
    </source>
</evidence>
<dbReference type="RefSeq" id="WP_126503074.1">
    <property type="nucleotide sequence ID" value="NZ_RXNV01000001.1"/>
</dbReference>
<gene>
    <name evidence="1" type="ORF">EKG39_00080</name>
</gene>
<comment type="caution">
    <text evidence="1">The sequence shown here is derived from an EMBL/GenBank/DDBJ whole genome shotgun (WGS) entry which is preliminary data.</text>
</comment>
<organism evidence="1 2">
    <name type="scientific">Shewanella atlantica</name>
    <dbReference type="NCBI Taxonomy" id="271099"/>
    <lineage>
        <taxon>Bacteria</taxon>
        <taxon>Pseudomonadati</taxon>
        <taxon>Pseudomonadota</taxon>
        <taxon>Gammaproteobacteria</taxon>
        <taxon>Alteromonadales</taxon>
        <taxon>Shewanellaceae</taxon>
        <taxon>Shewanella</taxon>
    </lineage>
</organism>
<dbReference type="OrthoDB" id="8639774at2"/>
<evidence type="ECO:0000313" key="2">
    <source>
        <dbReference type="Proteomes" id="UP000282060"/>
    </source>
</evidence>
<name>A0A431WEY2_9GAMM</name>
<dbReference type="AlphaFoldDB" id="A0A431WEY2"/>
<proteinExistence type="predicted"/>
<dbReference type="EMBL" id="RXNV01000001">
    <property type="protein sequence ID" value="RTR34124.1"/>
    <property type="molecule type" value="Genomic_DNA"/>
</dbReference>
<dbReference type="Proteomes" id="UP000282060">
    <property type="component" value="Unassembled WGS sequence"/>
</dbReference>
<accession>A0A431WEY2</accession>
<protein>
    <submittedName>
        <fullName evidence="1">Transporter</fullName>
    </submittedName>
</protein>
<dbReference type="InterPro" id="IPR025737">
    <property type="entry name" value="FApF"/>
</dbReference>
<dbReference type="Pfam" id="PF13557">
    <property type="entry name" value="Phenol_MetA_deg"/>
    <property type="match status" value="1"/>
</dbReference>
<reference evidence="1 2" key="1">
    <citation type="submission" date="2018-12" db="EMBL/GenBank/DDBJ databases">
        <authorList>
            <person name="Yu L."/>
        </authorList>
    </citation>
    <scope>NUCLEOTIDE SEQUENCE [LARGE SCALE GENOMIC DNA]</scope>
    <source>
        <strain evidence="1 2">HAW-EB5</strain>
    </source>
</reference>